<dbReference type="Proteomes" id="UP000007796">
    <property type="component" value="Unassembled WGS sequence"/>
</dbReference>
<evidence type="ECO:0008006" key="4">
    <source>
        <dbReference type="Google" id="ProtNLM"/>
    </source>
</evidence>
<evidence type="ECO:0000313" key="2">
    <source>
        <dbReference type="EMBL" id="EFW98832.1"/>
    </source>
</evidence>
<feature type="compositionally biased region" description="Basic residues" evidence="1">
    <location>
        <begin position="308"/>
        <end position="320"/>
    </location>
</feature>
<dbReference type="AlphaFoldDB" id="F0XU34"/>
<keyword evidence="3" id="KW-1185">Reference proteome</keyword>
<dbReference type="HOGENOM" id="CLU_690892_0_0_1"/>
<sequence>MNIDDWADGADDAREAVDGEADAANMVDVDEAAVVTAWSDMDTDEIGSCSSDELYERRPNRWHGSAKAWRRMTAQDRARIGRPSEPLEEELTATILRLAKERFRRRVWAGPEAEEEAGRSEDEGDRDDDGGDETSRARQTHKRRRPDVATVSATVSSDDVLSAALLRPSVRHVISQVDRALLVLHNGRAVGMRGPLADASDDSSGGEEEEAGSAARSPRDSTTGRVGPPPLHPAWRPMTATSIDASQARLMSRWRPRDWSDVLGAAALAGFEADVVARTAQRCADLFGQSMALDTLGGEEGERGGVVGKKKRQPGRTAHRRTVYRPRPEETITADGQPPPPLVVYVPARKTEYEPICCPIADCPRADEGFARRTNLVRHLRIVHGAIATAKKEEATMEE</sequence>
<name>F0XU34_GROCL</name>
<feature type="compositionally biased region" description="Acidic residues" evidence="1">
    <location>
        <begin position="199"/>
        <end position="211"/>
    </location>
</feature>
<organism evidence="3">
    <name type="scientific">Grosmannia clavigera (strain kw1407 / UAMH 11150)</name>
    <name type="common">Blue stain fungus</name>
    <name type="synonym">Graphiocladiella clavigera</name>
    <dbReference type="NCBI Taxonomy" id="655863"/>
    <lineage>
        <taxon>Eukaryota</taxon>
        <taxon>Fungi</taxon>
        <taxon>Dikarya</taxon>
        <taxon>Ascomycota</taxon>
        <taxon>Pezizomycotina</taxon>
        <taxon>Sordariomycetes</taxon>
        <taxon>Sordariomycetidae</taxon>
        <taxon>Ophiostomatales</taxon>
        <taxon>Ophiostomataceae</taxon>
        <taxon>Leptographium</taxon>
    </lineage>
</organism>
<reference evidence="2 3" key="1">
    <citation type="journal article" date="2011" name="Proc. Natl. Acad. Sci. U.S.A.">
        <title>Genome and transcriptome analyses of the mountain pine beetle-fungal symbiont Grosmannia clavigera, a lodgepole pine pathogen.</title>
        <authorList>
            <person name="DiGuistini S."/>
            <person name="Wang Y."/>
            <person name="Liao N.Y."/>
            <person name="Taylor G."/>
            <person name="Tanguay P."/>
            <person name="Feau N."/>
            <person name="Henrissat B."/>
            <person name="Chan S.K."/>
            <person name="Hesse-Orce U."/>
            <person name="Alamouti S.M."/>
            <person name="Tsui C.K.M."/>
            <person name="Docking R.T."/>
            <person name="Levasseur A."/>
            <person name="Haridas S."/>
            <person name="Robertson G."/>
            <person name="Birol I."/>
            <person name="Holt R.A."/>
            <person name="Marra M.A."/>
            <person name="Hamelin R.C."/>
            <person name="Hirst M."/>
            <person name="Jones S.J.M."/>
            <person name="Bohlmann J."/>
            <person name="Breuil C."/>
        </authorList>
    </citation>
    <scope>NUCLEOTIDE SEQUENCE [LARGE SCALE GENOMIC DNA]</scope>
    <source>
        <strain evidence="3">kw1407 / UAMH 11150</strain>
    </source>
</reference>
<dbReference type="InParanoid" id="F0XU34"/>
<evidence type="ECO:0000313" key="3">
    <source>
        <dbReference type="Proteomes" id="UP000007796"/>
    </source>
</evidence>
<feature type="compositionally biased region" description="Acidic residues" evidence="1">
    <location>
        <begin position="122"/>
        <end position="132"/>
    </location>
</feature>
<dbReference type="EMBL" id="GL630006">
    <property type="protein sequence ID" value="EFW98832.1"/>
    <property type="molecule type" value="Genomic_DNA"/>
</dbReference>
<dbReference type="GeneID" id="25977922"/>
<feature type="region of interest" description="Disordered" evidence="1">
    <location>
        <begin position="296"/>
        <end position="320"/>
    </location>
</feature>
<dbReference type="eggNOG" id="ENOG502SFXK">
    <property type="taxonomic scope" value="Eukaryota"/>
</dbReference>
<dbReference type="OrthoDB" id="5412288at2759"/>
<evidence type="ECO:0000256" key="1">
    <source>
        <dbReference type="SAM" id="MobiDB-lite"/>
    </source>
</evidence>
<proteinExistence type="predicted"/>
<dbReference type="STRING" id="655863.F0XU34"/>
<dbReference type="RefSeq" id="XP_014168315.1">
    <property type="nucleotide sequence ID" value="XM_014312840.1"/>
</dbReference>
<protein>
    <recommendedName>
        <fullName evidence="4">Rrn9 domain-containing protein</fullName>
    </recommendedName>
</protein>
<feature type="region of interest" description="Disordered" evidence="1">
    <location>
        <begin position="109"/>
        <end position="155"/>
    </location>
</feature>
<accession>F0XU34</accession>
<gene>
    <name evidence="2" type="ORF">CMQ_4684</name>
</gene>
<feature type="region of interest" description="Disordered" evidence="1">
    <location>
        <begin position="192"/>
        <end position="238"/>
    </location>
</feature>